<dbReference type="SUPFAM" id="SSF56399">
    <property type="entry name" value="ADP-ribosylation"/>
    <property type="match status" value="1"/>
</dbReference>
<feature type="compositionally biased region" description="Basic and acidic residues" evidence="1">
    <location>
        <begin position="52"/>
        <end position="66"/>
    </location>
</feature>
<dbReference type="EMBL" id="JRHA01000002">
    <property type="protein sequence ID" value="PQK09837.1"/>
    <property type="molecule type" value="Genomic_DNA"/>
</dbReference>
<feature type="compositionally biased region" description="Polar residues" evidence="1">
    <location>
        <begin position="67"/>
        <end position="76"/>
    </location>
</feature>
<evidence type="ECO:0000313" key="3">
    <source>
        <dbReference type="EMBL" id="PQK09837.1"/>
    </source>
</evidence>
<organism evidence="3 4">
    <name type="scientific">Beauveria bassiana</name>
    <name type="common">White muscardine disease fungus</name>
    <name type="synonym">Tritirachium shiotae</name>
    <dbReference type="NCBI Taxonomy" id="176275"/>
    <lineage>
        <taxon>Eukaryota</taxon>
        <taxon>Fungi</taxon>
        <taxon>Dikarya</taxon>
        <taxon>Ascomycota</taxon>
        <taxon>Pezizomycotina</taxon>
        <taxon>Sordariomycetes</taxon>
        <taxon>Hypocreomycetidae</taxon>
        <taxon>Hypocreales</taxon>
        <taxon>Cordycipitaceae</taxon>
        <taxon>Beauveria</taxon>
    </lineage>
</organism>
<evidence type="ECO:0000256" key="1">
    <source>
        <dbReference type="SAM" id="MobiDB-lite"/>
    </source>
</evidence>
<protein>
    <submittedName>
        <fullName evidence="3">Uncharacterized protein</fullName>
    </submittedName>
</protein>
<evidence type="ECO:0000313" key="4">
    <source>
        <dbReference type="Proteomes" id="UP000237441"/>
    </source>
</evidence>
<proteinExistence type="predicted"/>
<dbReference type="AlphaFoldDB" id="A0A2S7Y0Z8"/>
<gene>
    <name evidence="3" type="ORF">BB8028_0002g01610</name>
</gene>
<feature type="region of interest" description="Disordered" evidence="1">
    <location>
        <begin position="39"/>
        <end position="87"/>
    </location>
</feature>
<feature type="chain" id="PRO_5015646240" evidence="2">
    <location>
        <begin position="23"/>
        <end position="87"/>
    </location>
</feature>
<feature type="signal peptide" evidence="2">
    <location>
        <begin position="1"/>
        <end position="22"/>
    </location>
</feature>
<comment type="caution">
    <text evidence="3">The sequence shown here is derived from an EMBL/GenBank/DDBJ whole genome shotgun (WGS) entry which is preliminary data.</text>
</comment>
<dbReference type="Proteomes" id="UP000237441">
    <property type="component" value="Unassembled WGS sequence"/>
</dbReference>
<keyword evidence="2" id="KW-0732">Signal</keyword>
<evidence type="ECO:0000256" key="2">
    <source>
        <dbReference type="SAM" id="SignalP"/>
    </source>
</evidence>
<name>A0A2S7Y0Z8_BEABA</name>
<accession>A0A2S7Y0Z8</accession>
<sequence length="87" mass="9313">MMNPINWATAALACALSVQGAALPAASEDLHGRAEPLPTVVYRDSGSSPNSVKERGGFIPRPRNENEPVSNTSFSHQSHHIGMSRTM</sequence>
<reference evidence="3 4" key="1">
    <citation type="submission" date="2016-07" db="EMBL/GenBank/DDBJ databases">
        <title>Comparative genomics of the entomopathogenic fungus Beauveria bassiana.</title>
        <authorList>
            <person name="Valero Jimenez C.A."/>
            <person name="Zwaan B.J."/>
            <person name="Van Kan J.A."/>
            <person name="Takken W."/>
            <person name="Debets A.J."/>
            <person name="Schoustra S.E."/>
            <person name="Koenraadt C.J."/>
        </authorList>
    </citation>
    <scope>NUCLEOTIDE SEQUENCE [LARGE SCALE GENOMIC DNA]</scope>
    <source>
        <strain evidence="3 4">ARSEF 8028</strain>
    </source>
</reference>